<keyword evidence="11" id="KW-1185">Reference proteome</keyword>
<evidence type="ECO:0000256" key="7">
    <source>
        <dbReference type="ARBA" id="ARBA00023242"/>
    </source>
</evidence>
<dbReference type="PANTHER" id="PTHR31313:SF81">
    <property type="entry name" value="TY1 ENHANCER ACTIVATOR"/>
    <property type="match status" value="1"/>
</dbReference>
<proteinExistence type="predicted"/>
<comment type="caution">
    <text evidence="10">The sequence shown here is derived from an EMBL/GenBank/DDBJ whole genome shotgun (WGS) entry which is preliminary data.</text>
</comment>
<evidence type="ECO:0000256" key="4">
    <source>
        <dbReference type="ARBA" id="ARBA00023015"/>
    </source>
</evidence>
<accession>A0A1V6RKN4</accession>
<evidence type="ECO:0000256" key="2">
    <source>
        <dbReference type="ARBA" id="ARBA00022723"/>
    </source>
</evidence>
<dbReference type="SUPFAM" id="SSF57701">
    <property type="entry name" value="Zn2/Cys6 DNA-binding domain"/>
    <property type="match status" value="1"/>
</dbReference>
<dbReference type="GO" id="GO:0008270">
    <property type="term" value="F:zinc ion binding"/>
    <property type="evidence" value="ECO:0007669"/>
    <property type="project" value="InterPro"/>
</dbReference>
<dbReference type="InterPro" id="IPR036864">
    <property type="entry name" value="Zn2-C6_fun-type_DNA-bd_sf"/>
</dbReference>
<dbReference type="GO" id="GO:0006351">
    <property type="term" value="P:DNA-templated transcription"/>
    <property type="evidence" value="ECO:0007669"/>
    <property type="project" value="InterPro"/>
</dbReference>
<evidence type="ECO:0000256" key="8">
    <source>
        <dbReference type="SAM" id="MobiDB-lite"/>
    </source>
</evidence>
<dbReference type="EMBL" id="MDYO01000002">
    <property type="protein sequence ID" value="OQE02377.1"/>
    <property type="molecule type" value="Genomic_DNA"/>
</dbReference>
<dbReference type="AlphaFoldDB" id="A0A1V6RKN4"/>
<dbReference type="PROSITE" id="PS50048">
    <property type="entry name" value="ZN2_CY6_FUNGAL_2"/>
    <property type="match status" value="1"/>
</dbReference>
<organism evidence="10 11">
    <name type="scientific">Penicillium solitum</name>
    <dbReference type="NCBI Taxonomy" id="60172"/>
    <lineage>
        <taxon>Eukaryota</taxon>
        <taxon>Fungi</taxon>
        <taxon>Dikarya</taxon>
        <taxon>Ascomycota</taxon>
        <taxon>Pezizomycotina</taxon>
        <taxon>Eurotiomycetes</taxon>
        <taxon>Eurotiomycetidae</taxon>
        <taxon>Eurotiales</taxon>
        <taxon>Aspergillaceae</taxon>
        <taxon>Penicillium</taxon>
    </lineage>
</organism>
<dbReference type="Proteomes" id="UP000191612">
    <property type="component" value="Unassembled WGS sequence"/>
</dbReference>
<dbReference type="CDD" id="cd12148">
    <property type="entry name" value="fungal_TF_MHR"/>
    <property type="match status" value="1"/>
</dbReference>
<dbReference type="InterPro" id="IPR001138">
    <property type="entry name" value="Zn2Cys6_DnaBD"/>
</dbReference>
<keyword evidence="7" id="KW-0539">Nucleus</keyword>
<reference evidence="11" key="1">
    <citation type="journal article" date="2017" name="Nat. Microbiol.">
        <title>Global analysis of biosynthetic gene clusters reveals vast potential of secondary metabolite production in Penicillium species.</title>
        <authorList>
            <person name="Nielsen J.C."/>
            <person name="Grijseels S."/>
            <person name="Prigent S."/>
            <person name="Ji B."/>
            <person name="Dainat J."/>
            <person name="Nielsen K.F."/>
            <person name="Frisvad J.C."/>
            <person name="Workman M."/>
            <person name="Nielsen J."/>
        </authorList>
    </citation>
    <scope>NUCLEOTIDE SEQUENCE [LARGE SCALE GENOMIC DNA]</scope>
    <source>
        <strain evidence="11">IBT 29525</strain>
    </source>
</reference>
<feature type="region of interest" description="Disordered" evidence="8">
    <location>
        <begin position="84"/>
        <end position="107"/>
    </location>
</feature>
<keyword evidence="3" id="KW-0862">Zinc</keyword>
<dbReference type="CDD" id="cd00067">
    <property type="entry name" value="GAL4"/>
    <property type="match status" value="1"/>
</dbReference>
<evidence type="ECO:0000313" key="10">
    <source>
        <dbReference type="EMBL" id="OQE02377.1"/>
    </source>
</evidence>
<feature type="domain" description="Zn(2)-C6 fungal-type" evidence="9">
    <location>
        <begin position="14"/>
        <end position="44"/>
    </location>
</feature>
<dbReference type="SMART" id="SM00066">
    <property type="entry name" value="GAL4"/>
    <property type="match status" value="1"/>
</dbReference>
<dbReference type="Pfam" id="PF00172">
    <property type="entry name" value="Zn_clus"/>
    <property type="match status" value="1"/>
</dbReference>
<keyword evidence="4" id="KW-0805">Transcription regulation</keyword>
<dbReference type="Pfam" id="PF04082">
    <property type="entry name" value="Fungal_trans"/>
    <property type="match status" value="1"/>
</dbReference>
<dbReference type="GO" id="GO:0000981">
    <property type="term" value="F:DNA-binding transcription factor activity, RNA polymerase II-specific"/>
    <property type="evidence" value="ECO:0007669"/>
    <property type="project" value="InterPro"/>
</dbReference>
<dbReference type="GO" id="GO:0005634">
    <property type="term" value="C:nucleus"/>
    <property type="evidence" value="ECO:0007669"/>
    <property type="project" value="UniProtKB-SubCell"/>
</dbReference>
<dbReference type="InterPro" id="IPR007219">
    <property type="entry name" value="XnlR_reg_dom"/>
</dbReference>
<dbReference type="PANTHER" id="PTHR31313">
    <property type="entry name" value="TY1 ENHANCER ACTIVATOR"/>
    <property type="match status" value="1"/>
</dbReference>
<protein>
    <recommendedName>
        <fullName evidence="9">Zn(2)-C6 fungal-type domain-containing protein</fullName>
    </recommendedName>
</protein>
<evidence type="ECO:0000313" key="11">
    <source>
        <dbReference type="Proteomes" id="UP000191612"/>
    </source>
</evidence>
<keyword evidence="6" id="KW-0804">Transcription</keyword>
<keyword evidence="2" id="KW-0479">Metal-binding</keyword>
<evidence type="ECO:0000256" key="5">
    <source>
        <dbReference type="ARBA" id="ARBA00023125"/>
    </source>
</evidence>
<dbReference type="SMART" id="SM00906">
    <property type="entry name" value="Fungal_trans"/>
    <property type="match status" value="1"/>
</dbReference>
<dbReference type="GO" id="GO:0003677">
    <property type="term" value="F:DNA binding"/>
    <property type="evidence" value="ECO:0007669"/>
    <property type="project" value="UniProtKB-KW"/>
</dbReference>
<dbReference type="Gene3D" id="4.10.240.10">
    <property type="entry name" value="Zn(2)-C6 fungal-type DNA-binding domain"/>
    <property type="match status" value="1"/>
</dbReference>
<dbReference type="InterPro" id="IPR051615">
    <property type="entry name" value="Transcr_Regulatory_Elem"/>
</dbReference>
<sequence length="658" mass="75036">MSRVEPARKRVSLACTVCRKKRVRCDGAKPLCGRCASEEEQCGYRHDEERRKPPSKQQVQALQARVQALEAQLLEYQRRDRQFQNAGSQSLHKRRAMQSEPDWPPHLQEASIKDDLADLMGGLSLGEGNQLRYFGSRSHLSLVDQQLDTPKDPSSIRPAVSDHESPDLWSTLLPDTQDKLLTAFWRWQNQWQYLIHKEAFTRSLANHGEDGYCTPFLLSSVLALASRYVDVPETRVDGNDPRTAGDAFARQAKVLLFQEIEAPRVSTVIAAVLISLKEMAVDKEPAGWTYLGIAIRMAYNLGLHIDPSHWVNSGSLTAEEAELRSISWWGCYMIEKLFTVGIGRPSIILDRDVQVPLPPIRAAIDYQPWGDNGEFTHSQPFLSYSITTFHYACRILQMVVQPLDDIYTPNNSTSWHEKKSIMTKATVELTSFYNNFPSILRLPSAPSKQPVPPHIYCLHIHYHTLIILLHRPFISVPDSFNPLDGLLNKALMSYHETCTKSAEQVTHLLRVYAKFYSLRNISISVVDPARTAAMIHLFNMTSPDQLIQDKSKRLFMQTFHYLQEMKTAWGWAERSVRTLVLISHKWGIYERLHGLFPGGEGQPLSSPDPPSALKDLDPYAFMEWRDLTSWAEHDTINPDLFVMPLGDQPWPLEFGLEH</sequence>
<dbReference type="PROSITE" id="PS00463">
    <property type="entry name" value="ZN2_CY6_FUNGAL_1"/>
    <property type="match status" value="1"/>
</dbReference>
<keyword evidence="5" id="KW-0238">DNA-binding</keyword>
<evidence type="ECO:0000256" key="3">
    <source>
        <dbReference type="ARBA" id="ARBA00022833"/>
    </source>
</evidence>
<name>A0A1V6RKN4_9EURO</name>
<evidence type="ECO:0000256" key="1">
    <source>
        <dbReference type="ARBA" id="ARBA00004123"/>
    </source>
</evidence>
<gene>
    <name evidence="10" type="ORF">PENSOL_c002G07075</name>
</gene>
<comment type="subcellular location">
    <subcellularLocation>
        <location evidence="1">Nucleus</location>
    </subcellularLocation>
</comment>
<evidence type="ECO:0000256" key="6">
    <source>
        <dbReference type="ARBA" id="ARBA00023163"/>
    </source>
</evidence>
<dbReference type="STRING" id="60172.A0A1V6RKN4"/>
<evidence type="ECO:0000259" key="9">
    <source>
        <dbReference type="PROSITE" id="PS50048"/>
    </source>
</evidence>